<evidence type="ECO:0000313" key="3">
    <source>
        <dbReference type="EMBL" id="ROS43992.1"/>
    </source>
</evidence>
<dbReference type="Pfam" id="PF03713">
    <property type="entry name" value="DUF305"/>
    <property type="match status" value="1"/>
</dbReference>
<evidence type="ECO:0000313" key="4">
    <source>
        <dbReference type="Proteomes" id="UP000274843"/>
    </source>
</evidence>
<feature type="domain" description="DUF305" evidence="2">
    <location>
        <begin position="28"/>
        <end position="166"/>
    </location>
</feature>
<accession>A0A3N2H4Z2</accession>
<protein>
    <submittedName>
        <fullName evidence="3">Uncharacterized protein (DUF305 family)</fullName>
    </submittedName>
</protein>
<keyword evidence="4" id="KW-1185">Reference proteome</keyword>
<comment type="caution">
    <text evidence="3">The sequence shown here is derived from an EMBL/GenBank/DDBJ whole genome shotgun (WGS) entry which is preliminary data.</text>
</comment>
<dbReference type="InterPro" id="IPR005183">
    <property type="entry name" value="DUF305_CopM-like"/>
</dbReference>
<evidence type="ECO:0000259" key="2">
    <source>
        <dbReference type="Pfam" id="PF03713"/>
    </source>
</evidence>
<dbReference type="PANTHER" id="PTHR36933">
    <property type="entry name" value="SLL0788 PROTEIN"/>
    <property type="match status" value="1"/>
</dbReference>
<keyword evidence="1" id="KW-0732">Signal</keyword>
<feature type="signal peptide" evidence="1">
    <location>
        <begin position="1"/>
        <end position="20"/>
    </location>
</feature>
<feature type="chain" id="PRO_5018220924" evidence="1">
    <location>
        <begin position="21"/>
        <end position="171"/>
    </location>
</feature>
<dbReference type="RefSeq" id="WP_123686035.1">
    <property type="nucleotide sequence ID" value="NZ_RKHY01000001.1"/>
</dbReference>
<dbReference type="PROSITE" id="PS51257">
    <property type="entry name" value="PROKAR_LIPOPROTEIN"/>
    <property type="match status" value="1"/>
</dbReference>
<dbReference type="GeneID" id="301847681"/>
<dbReference type="Proteomes" id="UP000274843">
    <property type="component" value="Unassembled WGS sequence"/>
</dbReference>
<evidence type="ECO:0000256" key="1">
    <source>
        <dbReference type="SAM" id="SignalP"/>
    </source>
</evidence>
<organism evidence="3 4">
    <name type="scientific">Amycolatopsis thermoflava</name>
    <dbReference type="NCBI Taxonomy" id="84480"/>
    <lineage>
        <taxon>Bacteria</taxon>
        <taxon>Bacillati</taxon>
        <taxon>Actinomycetota</taxon>
        <taxon>Actinomycetes</taxon>
        <taxon>Pseudonocardiales</taxon>
        <taxon>Pseudonocardiaceae</taxon>
        <taxon>Amycolatopsis</taxon>
        <taxon>Amycolatopsis methanolica group</taxon>
    </lineage>
</organism>
<dbReference type="Gene3D" id="1.20.1260.10">
    <property type="match status" value="1"/>
</dbReference>
<name>A0A3N2H4Z2_9PSEU</name>
<proteinExistence type="predicted"/>
<gene>
    <name evidence="3" type="ORF">EDD35_6415</name>
</gene>
<reference evidence="3 4" key="1">
    <citation type="submission" date="2018-11" db="EMBL/GenBank/DDBJ databases">
        <title>Sequencing the genomes of 1000 actinobacteria strains.</title>
        <authorList>
            <person name="Klenk H.-P."/>
        </authorList>
    </citation>
    <scope>NUCLEOTIDE SEQUENCE [LARGE SCALE GENOMIC DNA]</scope>
    <source>
        <strain evidence="3 4">DSM 44348</strain>
    </source>
</reference>
<dbReference type="InterPro" id="IPR012347">
    <property type="entry name" value="Ferritin-like"/>
</dbReference>
<dbReference type="AlphaFoldDB" id="A0A3N2H4Z2"/>
<sequence>MRLLIVLLGLVLAACGTAPASPGGNDADIRFAQEMVPHHEQSVRLAGLAEQRAESEFVRATAHEIAEEETAEIARMNGWLRDWNAGHGGGHSGHTMPGMLPETTFTALEDSYGAEFDRAWLTTMAQHLGAGVAMAQAVLSTGRHAETRALAEEIVREQQALIGEINARLAR</sequence>
<dbReference type="EMBL" id="RKHY01000001">
    <property type="protein sequence ID" value="ROS43992.1"/>
    <property type="molecule type" value="Genomic_DNA"/>
</dbReference>
<dbReference type="PANTHER" id="PTHR36933:SF1">
    <property type="entry name" value="SLL0788 PROTEIN"/>
    <property type="match status" value="1"/>
</dbReference>